<dbReference type="Proteomes" id="UP000017836">
    <property type="component" value="Unassembled WGS sequence"/>
</dbReference>
<dbReference type="GO" id="GO:0098542">
    <property type="term" value="P:defense response to other organism"/>
    <property type="evidence" value="ECO:0007669"/>
    <property type="project" value="InterPro"/>
</dbReference>
<evidence type="ECO:0000313" key="9">
    <source>
        <dbReference type="Proteomes" id="UP000017836"/>
    </source>
</evidence>
<keyword evidence="2 6" id="KW-0812">Transmembrane</keyword>
<sequence>MVDRVYPADYHHNPPETTSTLPENYNMPSAPPESLKPSLESQNSLPGNQNPAPEKKQDPLPGTYIVQVPKDQIYRVPPPENGPHYQRSRKRRSHCCRFLCYFLGSIFALVVLLAAIAGISYLVISPKSPKYSIEKVAIKGFTLGRDLTISPEFDVTVRAENPNKKIGIYYGDKNNVDVFYSDVRLCNGKLPAFYQGHRNVTVFPALLVGSDVRLSTAVNGTLTAQLREGRVPLRLNIDVPVRVKVGAVKSWTVTVRARCDVTVDKLAVDATVLDNRCGVSVKI</sequence>
<evidence type="ECO:0000313" key="8">
    <source>
        <dbReference type="EMBL" id="ERM99058.1"/>
    </source>
</evidence>
<accession>W1NUR6</accession>
<dbReference type="Pfam" id="PF03168">
    <property type="entry name" value="LEA_2"/>
    <property type="match status" value="1"/>
</dbReference>
<dbReference type="InterPro" id="IPR004864">
    <property type="entry name" value="LEA_2"/>
</dbReference>
<protein>
    <recommendedName>
        <fullName evidence="7">Late embryogenesis abundant protein LEA-2 subgroup domain-containing protein</fullName>
    </recommendedName>
</protein>
<dbReference type="OMA" id="PENGPHY"/>
<evidence type="ECO:0000256" key="3">
    <source>
        <dbReference type="ARBA" id="ARBA00022989"/>
    </source>
</evidence>
<dbReference type="eggNOG" id="ENOG502QUZX">
    <property type="taxonomic scope" value="Eukaryota"/>
</dbReference>
<feature type="compositionally biased region" description="Polar residues" evidence="5">
    <location>
        <begin position="39"/>
        <end position="51"/>
    </location>
</feature>
<dbReference type="OrthoDB" id="1849707at2759"/>
<gene>
    <name evidence="8" type="ORF">AMTR_s00101p00083450</name>
</gene>
<dbReference type="EMBL" id="KI395058">
    <property type="protein sequence ID" value="ERM99058.1"/>
    <property type="molecule type" value="Genomic_DNA"/>
</dbReference>
<feature type="transmembrane region" description="Helical" evidence="6">
    <location>
        <begin position="98"/>
        <end position="124"/>
    </location>
</feature>
<dbReference type="AlphaFoldDB" id="W1NUR6"/>
<evidence type="ECO:0000256" key="6">
    <source>
        <dbReference type="SAM" id="Phobius"/>
    </source>
</evidence>
<comment type="subcellular location">
    <subcellularLocation>
        <location evidence="1">Membrane</location>
        <topology evidence="1">Single-pass membrane protein</topology>
    </subcellularLocation>
</comment>
<dbReference type="KEGG" id="atr:18427085"/>
<dbReference type="Gramene" id="ERM99058">
    <property type="protein sequence ID" value="ERM99058"/>
    <property type="gene ID" value="AMTR_s00101p00083450"/>
</dbReference>
<reference evidence="9" key="1">
    <citation type="journal article" date="2013" name="Science">
        <title>The Amborella genome and the evolution of flowering plants.</title>
        <authorList>
            <consortium name="Amborella Genome Project"/>
        </authorList>
    </citation>
    <scope>NUCLEOTIDE SEQUENCE [LARGE SCALE GENOMIC DNA]</scope>
</reference>
<dbReference type="PANTHER" id="PTHR31234">
    <property type="entry name" value="LATE EMBRYOGENESIS ABUNDANT (LEA) HYDROXYPROLINE-RICH GLYCOPROTEIN FAMILY"/>
    <property type="match status" value="1"/>
</dbReference>
<evidence type="ECO:0000256" key="2">
    <source>
        <dbReference type="ARBA" id="ARBA00022692"/>
    </source>
</evidence>
<evidence type="ECO:0000256" key="1">
    <source>
        <dbReference type="ARBA" id="ARBA00004167"/>
    </source>
</evidence>
<evidence type="ECO:0000256" key="4">
    <source>
        <dbReference type="ARBA" id="ARBA00023136"/>
    </source>
</evidence>
<feature type="domain" description="Late embryogenesis abundant protein LEA-2 subgroup" evidence="7">
    <location>
        <begin position="156"/>
        <end position="259"/>
    </location>
</feature>
<evidence type="ECO:0000256" key="5">
    <source>
        <dbReference type="SAM" id="MobiDB-lite"/>
    </source>
</evidence>
<organism evidence="8 9">
    <name type="scientific">Amborella trichopoda</name>
    <dbReference type="NCBI Taxonomy" id="13333"/>
    <lineage>
        <taxon>Eukaryota</taxon>
        <taxon>Viridiplantae</taxon>
        <taxon>Streptophyta</taxon>
        <taxon>Embryophyta</taxon>
        <taxon>Tracheophyta</taxon>
        <taxon>Spermatophyta</taxon>
        <taxon>Magnoliopsida</taxon>
        <taxon>Amborellales</taxon>
        <taxon>Amborellaceae</taxon>
        <taxon>Amborella</taxon>
    </lineage>
</organism>
<evidence type="ECO:0000259" key="7">
    <source>
        <dbReference type="Pfam" id="PF03168"/>
    </source>
</evidence>
<keyword evidence="4 6" id="KW-0472">Membrane</keyword>
<keyword evidence="3 6" id="KW-1133">Transmembrane helix</keyword>
<proteinExistence type="predicted"/>
<dbReference type="HOGENOM" id="CLU_051752_0_0_1"/>
<feature type="compositionally biased region" description="Polar residues" evidence="5">
    <location>
        <begin position="15"/>
        <end position="27"/>
    </location>
</feature>
<name>W1NUR6_AMBTC</name>
<keyword evidence="9" id="KW-1185">Reference proteome</keyword>
<feature type="region of interest" description="Disordered" evidence="5">
    <location>
        <begin position="1"/>
        <end position="62"/>
    </location>
</feature>
<dbReference type="InterPro" id="IPR044839">
    <property type="entry name" value="NDR1-like"/>
</dbReference>
<dbReference type="PANTHER" id="PTHR31234:SF2">
    <property type="entry name" value="OS05G0199100 PROTEIN"/>
    <property type="match status" value="1"/>
</dbReference>
<dbReference type="GO" id="GO:0016020">
    <property type="term" value="C:membrane"/>
    <property type="evidence" value="ECO:0007669"/>
    <property type="project" value="UniProtKB-SubCell"/>
</dbReference>